<gene>
    <name evidence="2" type="primary">Krfb_10</name>
    <name evidence="2" type="ORF">CHAFRE_R15196</name>
</gene>
<name>A0A7L3ENL8_9PASS</name>
<evidence type="ECO:0000313" key="3">
    <source>
        <dbReference type="Proteomes" id="UP000563107"/>
    </source>
</evidence>
<keyword evidence="3" id="KW-1185">Reference proteome</keyword>
<dbReference type="Pfam" id="PF02422">
    <property type="entry name" value="Keratin"/>
    <property type="match status" value="1"/>
</dbReference>
<accession>A0A7L3ENL8</accession>
<keyword evidence="1" id="KW-0416">Keratin</keyword>
<proteinExistence type="inferred from homology"/>
<dbReference type="InterPro" id="IPR003461">
    <property type="entry name" value="Keratin"/>
</dbReference>
<protein>
    <recommendedName>
        <fullName evidence="1">Keratin</fullName>
    </recommendedName>
</protein>
<dbReference type="GO" id="GO:0005200">
    <property type="term" value="F:structural constituent of cytoskeleton"/>
    <property type="evidence" value="ECO:0007669"/>
    <property type="project" value="InterPro"/>
</dbReference>
<comment type="subunit">
    <text evidence="1">The avian keratins (F-ker, S-ker, C-ker and B-ker) are a complex mixture of very similar polypeptides.</text>
</comment>
<dbReference type="Proteomes" id="UP000563107">
    <property type="component" value="Unassembled WGS sequence"/>
</dbReference>
<dbReference type="GO" id="GO:0005882">
    <property type="term" value="C:intermediate filament"/>
    <property type="evidence" value="ECO:0007669"/>
    <property type="project" value="UniProtKB-KW"/>
</dbReference>
<reference evidence="2 3" key="1">
    <citation type="submission" date="2019-09" db="EMBL/GenBank/DDBJ databases">
        <title>Bird 10,000 Genomes (B10K) Project - Family phase.</title>
        <authorList>
            <person name="Zhang G."/>
        </authorList>
    </citation>
    <scope>NUCLEOTIDE SEQUENCE [LARGE SCALE GENOMIC DNA]</scope>
    <source>
        <strain evidence="2">B10K-DU-012-41</strain>
    </source>
</reference>
<dbReference type="AlphaFoldDB" id="A0A7L3ENL8"/>
<evidence type="ECO:0000313" key="2">
    <source>
        <dbReference type="EMBL" id="NXT70264.1"/>
    </source>
</evidence>
<feature type="non-terminal residue" evidence="2">
    <location>
        <position position="1"/>
    </location>
</feature>
<evidence type="ECO:0000256" key="1">
    <source>
        <dbReference type="RuleBase" id="RU364002"/>
    </source>
</evidence>
<organism evidence="2 3">
    <name type="scientific">Chaetops frenatus</name>
    <name type="common">Rufous rock-jumper</name>
    <dbReference type="NCBI Taxonomy" id="221966"/>
    <lineage>
        <taxon>Eukaryota</taxon>
        <taxon>Metazoa</taxon>
        <taxon>Chordata</taxon>
        <taxon>Craniata</taxon>
        <taxon>Vertebrata</taxon>
        <taxon>Euteleostomi</taxon>
        <taxon>Archelosauria</taxon>
        <taxon>Archosauria</taxon>
        <taxon>Dinosauria</taxon>
        <taxon>Saurischia</taxon>
        <taxon>Theropoda</taxon>
        <taxon>Coelurosauria</taxon>
        <taxon>Aves</taxon>
        <taxon>Neognathae</taxon>
        <taxon>Neoaves</taxon>
        <taxon>Telluraves</taxon>
        <taxon>Australaves</taxon>
        <taxon>Passeriformes</taxon>
        <taxon>Picathartidae</taxon>
        <taxon>Chaetops</taxon>
    </lineage>
</organism>
<sequence length="53" mass="5255">GPIMTSFLQNTAVGSTSPATVGTELSDQGQPISAGFGGFGYDLGGLGCYGRRG</sequence>
<comment type="similarity">
    <text evidence="1">Belongs to the avian keratin family.</text>
</comment>
<dbReference type="EMBL" id="VZTR01027502">
    <property type="protein sequence ID" value="NXT70264.1"/>
    <property type="molecule type" value="Genomic_DNA"/>
</dbReference>
<comment type="caution">
    <text evidence="2">The sequence shown here is derived from an EMBL/GenBank/DDBJ whole genome shotgun (WGS) entry which is preliminary data.</text>
</comment>
<feature type="non-terminal residue" evidence="2">
    <location>
        <position position="53"/>
    </location>
</feature>